<evidence type="ECO:0000313" key="1">
    <source>
        <dbReference type="EMBL" id="KAK9886756.1"/>
    </source>
</evidence>
<name>A0AAW1V3S2_9CUCU</name>
<dbReference type="AlphaFoldDB" id="A0AAW1V3S2"/>
<gene>
    <name evidence="1" type="ORF">WA026_018408</name>
</gene>
<protein>
    <submittedName>
        <fullName evidence="1">Uncharacterized protein</fullName>
    </submittedName>
</protein>
<accession>A0AAW1V3S2</accession>
<comment type="caution">
    <text evidence="1">The sequence shown here is derived from an EMBL/GenBank/DDBJ whole genome shotgun (WGS) entry which is preliminary data.</text>
</comment>
<dbReference type="Proteomes" id="UP001431783">
    <property type="component" value="Unassembled WGS sequence"/>
</dbReference>
<organism evidence="1 2">
    <name type="scientific">Henosepilachna vigintioctopunctata</name>
    <dbReference type="NCBI Taxonomy" id="420089"/>
    <lineage>
        <taxon>Eukaryota</taxon>
        <taxon>Metazoa</taxon>
        <taxon>Ecdysozoa</taxon>
        <taxon>Arthropoda</taxon>
        <taxon>Hexapoda</taxon>
        <taxon>Insecta</taxon>
        <taxon>Pterygota</taxon>
        <taxon>Neoptera</taxon>
        <taxon>Endopterygota</taxon>
        <taxon>Coleoptera</taxon>
        <taxon>Polyphaga</taxon>
        <taxon>Cucujiformia</taxon>
        <taxon>Coccinelloidea</taxon>
        <taxon>Coccinellidae</taxon>
        <taxon>Epilachninae</taxon>
        <taxon>Epilachnini</taxon>
        <taxon>Henosepilachna</taxon>
    </lineage>
</organism>
<keyword evidence="2" id="KW-1185">Reference proteome</keyword>
<reference evidence="1 2" key="1">
    <citation type="submission" date="2023-03" db="EMBL/GenBank/DDBJ databases">
        <title>Genome insight into feeding habits of ladybird beetles.</title>
        <authorList>
            <person name="Li H.-S."/>
            <person name="Huang Y.-H."/>
            <person name="Pang H."/>
        </authorList>
    </citation>
    <scope>NUCLEOTIDE SEQUENCE [LARGE SCALE GENOMIC DNA]</scope>
    <source>
        <strain evidence="1">SYSU_2023b</strain>
        <tissue evidence="1">Whole body</tissue>
    </source>
</reference>
<sequence>MKIFEKFRVFCLSRLYQPYGFFFEKIFLESYLGEFETHCSDAVPYELFMNIMNSFDIQIHCPTTFCLNSTDSVTANNLVSTLLGAFMPKIEWLFTQILFHKDGQV</sequence>
<evidence type="ECO:0000313" key="2">
    <source>
        <dbReference type="Proteomes" id="UP001431783"/>
    </source>
</evidence>
<dbReference type="EMBL" id="JARQZJ010000102">
    <property type="protein sequence ID" value="KAK9886756.1"/>
    <property type="molecule type" value="Genomic_DNA"/>
</dbReference>
<proteinExistence type="predicted"/>